<dbReference type="Gene3D" id="3.30.2320.10">
    <property type="entry name" value="hypothetical protein PF0899 domain"/>
    <property type="match status" value="1"/>
</dbReference>
<reference evidence="4 5" key="1">
    <citation type="submission" date="2009-04" db="EMBL/GenBank/DDBJ databases">
        <authorList>
            <person name="Qin X."/>
            <person name="Bachman B."/>
            <person name="Battles P."/>
            <person name="Bell A."/>
            <person name="Bess C."/>
            <person name="Bickham C."/>
            <person name="Chaboub L."/>
            <person name="Chen D."/>
            <person name="Coyle M."/>
            <person name="Deiros D.R."/>
            <person name="Dinh H."/>
            <person name="Forbes L."/>
            <person name="Fowler G."/>
            <person name="Francisco L."/>
            <person name="Fu Q."/>
            <person name="Gubbala S."/>
            <person name="Hale W."/>
            <person name="Han Y."/>
            <person name="Hemphill L."/>
            <person name="Highlander S.K."/>
            <person name="Hirani K."/>
            <person name="Hogues M."/>
            <person name="Jackson L."/>
            <person name="Jakkamsetti A."/>
            <person name="Javaid M."/>
            <person name="Jiang H."/>
            <person name="Korchina V."/>
            <person name="Kovar C."/>
            <person name="Lara F."/>
            <person name="Lee S."/>
            <person name="Mata R."/>
            <person name="Mathew T."/>
            <person name="Moen C."/>
            <person name="Morales K."/>
            <person name="Munidasa M."/>
            <person name="Nazareth L."/>
            <person name="Ngo R."/>
            <person name="Nguyen L."/>
            <person name="Okwuonu G."/>
            <person name="Ongeri F."/>
            <person name="Patil S."/>
            <person name="Petrosino J."/>
            <person name="Pham C."/>
            <person name="Pham P."/>
            <person name="Pu L.-L."/>
            <person name="Puazo M."/>
            <person name="Raj R."/>
            <person name="Reid J."/>
            <person name="Rouhana J."/>
            <person name="Saada N."/>
            <person name="Shang Y."/>
            <person name="Simmons D."/>
            <person name="Thornton R."/>
            <person name="Warren J."/>
            <person name="Weissenberger G."/>
            <person name="Zhang J."/>
            <person name="Zhang L."/>
            <person name="Zhou C."/>
            <person name="Zhu D."/>
            <person name="Muzny D."/>
            <person name="Worley K."/>
            <person name="Gibbs R."/>
        </authorList>
    </citation>
    <scope>NUCLEOTIDE SEQUENCE [LARGE SCALE GENOMIC DNA]</scope>
    <source>
        <strain evidence="4 5">ATCC 19254</strain>
    </source>
</reference>
<dbReference type="SUPFAM" id="SSF56563">
    <property type="entry name" value="Major capsid protein gp5"/>
    <property type="match status" value="1"/>
</dbReference>
<protein>
    <submittedName>
        <fullName evidence="4">Putative phage major capsid protein, HK97 family</fullName>
    </submittedName>
</protein>
<sequence>MAKTLIEMQAAAREYGQIAAQRQEEYLNVLNKIESTTDEIKVAETARDTMKQKYDALNKEVKAKEASLRERNISETENKPSKREKAVDGFADMVRGVVSNNRIAKLDDFKNAVLAPTTAPVAPSGGDTNGAWALPTNVSTDFISAPLAPNPLVDAAAHSAIVNLEIPRIDITFGTAFNGIADGDTAKEITLKGSDVKFGRVKSKVFVGLSETVLAGTNLALTQFVYSRLQDGLLKLEANRAFATTPVTGEEHMSLYNSVNAIKKITGADQYEAIVAAIADFEDEYADNLSIFMSRKDWFTIQTKLANGNNSFYSQTPEQVFGIPVHLTAKAVKPVIGDFSQYHVNYDPTTAQFEQDKDIKTGIVSFVATTWVDAQVKLAAAFRIADAKGSLPSLG</sequence>
<accession>C2KJ96</accession>
<organism evidence="4 5">
    <name type="scientific">Leuconostoc mesenteroides subsp. cremoris ATCC 19254</name>
    <dbReference type="NCBI Taxonomy" id="586220"/>
    <lineage>
        <taxon>Bacteria</taxon>
        <taxon>Bacillati</taxon>
        <taxon>Bacillota</taxon>
        <taxon>Bacilli</taxon>
        <taxon>Lactobacillales</taxon>
        <taxon>Lactobacillaceae</taxon>
        <taxon>Leuconostoc</taxon>
    </lineage>
</organism>
<comment type="subcellular location">
    <subcellularLocation>
        <location evidence="1">Virion</location>
    </subcellularLocation>
</comment>
<evidence type="ECO:0000256" key="1">
    <source>
        <dbReference type="ARBA" id="ARBA00004328"/>
    </source>
</evidence>
<dbReference type="EMBL" id="ACKV01000035">
    <property type="protein sequence ID" value="EEJ42633.1"/>
    <property type="molecule type" value="Genomic_DNA"/>
</dbReference>
<name>C2KJ96_LEUMC</name>
<dbReference type="Pfam" id="PF05065">
    <property type="entry name" value="Phage_capsid"/>
    <property type="match status" value="1"/>
</dbReference>
<evidence type="ECO:0000313" key="5">
    <source>
        <dbReference type="Proteomes" id="UP000004283"/>
    </source>
</evidence>
<evidence type="ECO:0000259" key="3">
    <source>
        <dbReference type="Pfam" id="PF05065"/>
    </source>
</evidence>
<dbReference type="Gene3D" id="3.30.2400.10">
    <property type="entry name" value="Major capsid protein gp5"/>
    <property type="match status" value="1"/>
</dbReference>
<feature type="region of interest" description="Disordered" evidence="2">
    <location>
        <begin position="65"/>
        <end position="84"/>
    </location>
</feature>
<dbReference type="AlphaFoldDB" id="C2KJ96"/>
<dbReference type="InterPro" id="IPR024455">
    <property type="entry name" value="Phage_capsid"/>
</dbReference>
<comment type="caution">
    <text evidence="4">The sequence shown here is derived from an EMBL/GenBank/DDBJ whole genome shotgun (WGS) entry which is preliminary data.</text>
</comment>
<evidence type="ECO:0000313" key="4">
    <source>
        <dbReference type="EMBL" id="EEJ42633.1"/>
    </source>
</evidence>
<evidence type="ECO:0000256" key="2">
    <source>
        <dbReference type="SAM" id="MobiDB-lite"/>
    </source>
</evidence>
<feature type="domain" description="Phage capsid-like C-terminal" evidence="3">
    <location>
        <begin position="131"/>
        <end position="384"/>
    </location>
</feature>
<proteinExistence type="predicted"/>
<dbReference type="InterPro" id="IPR054612">
    <property type="entry name" value="Phage_capsid-like_C"/>
</dbReference>
<dbReference type="Proteomes" id="UP000004283">
    <property type="component" value="Unassembled WGS sequence"/>
</dbReference>
<dbReference type="HOGENOM" id="CLU_062189_0_0_9"/>
<dbReference type="NCBIfam" id="TIGR01554">
    <property type="entry name" value="major_cap_HK97"/>
    <property type="match status" value="1"/>
</dbReference>
<gene>
    <name evidence="4" type="ORF">HMPREF0555_0712</name>
</gene>
<dbReference type="RefSeq" id="WP_002814877.1">
    <property type="nucleotide sequence ID" value="NZ_GG693383.1"/>
</dbReference>